<keyword evidence="6" id="KW-0238">DNA-binding</keyword>
<reference evidence="8 9" key="1">
    <citation type="journal article" date="2019" name="Int. J. Syst. Evol. Microbiol.">
        <title>The Global Catalogue of Microorganisms (GCM) 10K type strain sequencing project: providing services to taxonomists for standard genome sequencing and annotation.</title>
        <authorList>
            <consortium name="The Broad Institute Genomics Platform"/>
            <consortium name="The Broad Institute Genome Sequencing Center for Infectious Disease"/>
            <person name="Wu L."/>
            <person name="Ma J."/>
        </authorList>
    </citation>
    <scope>NUCLEOTIDE SEQUENCE [LARGE SCALE GENOMIC DNA]</scope>
    <source>
        <strain evidence="8 9">XZYJ18</strain>
    </source>
</reference>
<evidence type="ECO:0000256" key="7">
    <source>
        <dbReference type="ARBA" id="ARBA00023239"/>
    </source>
</evidence>
<gene>
    <name evidence="8" type="ORF">ACFO9K_11680</name>
</gene>
<dbReference type="AlphaFoldDB" id="A0ABD5Q2I8"/>
<dbReference type="EMBL" id="JBHSHT010000001">
    <property type="protein sequence ID" value="MFC4824919.1"/>
    <property type="molecule type" value="Genomic_DNA"/>
</dbReference>
<dbReference type="SUPFAM" id="SSF143081">
    <property type="entry name" value="BB1717-like"/>
    <property type="match status" value="1"/>
</dbReference>
<keyword evidence="5" id="KW-0190">Covalent protein-DNA linkage</keyword>
<dbReference type="GO" id="GO:0008233">
    <property type="term" value="F:peptidase activity"/>
    <property type="evidence" value="ECO:0007669"/>
    <property type="project" value="UniProtKB-KW"/>
</dbReference>
<dbReference type="GO" id="GO:0016829">
    <property type="term" value="F:lyase activity"/>
    <property type="evidence" value="ECO:0007669"/>
    <property type="project" value="UniProtKB-KW"/>
</dbReference>
<evidence type="ECO:0000256" key="6">
    <source>
        <dbReference type="ARBA" id="ARBA00023125"/>
    </source>
</evidence>
<evidence type="ECO:0000256" key="2">
    <source>
        <dbReference type="ARBA" id="ARBA00022670"/>
    </source>
</evidence>
<keyword evidence="7" id="KW-0456">Lyase</keyword>
<keyword evidence="2" id="KW-0645">Protease</keyword>
<evidence type="ECO:0000313" key="8">
    <source>
        <dbReference type="EMBL" id="MFC4824919.1"/>
    </source>
</evidence>
<dbReference type="PANTHER" id="PTHR13604:SF0">
    <property type="entry name" value="ABASIC SITE PROCESSING PROTEIN HMCES"/>
    <property type="match status" value="1"/>
</dbReference>
<evidence type="ECO:0000256" key="5">
    <source>
        <dbReference type="ARBA" id="ARBA00023124"/>
    </source>
</evidence>
<keyword evidence="9" id="KW-1185">Reference proteome</keyword>
<evidence type="ECO:0000256" key="1">
    <source>
        <dbReference type="ARBA" id="ARBA00008136"/>
    </source>
</evidence>
<evidence type="ECO:0000313" key="9">
    <source>
        <dbReference type="Proteomes" id="UP001595945"/>
    </source>
</evidence>
<name>A0ABD5Q2I8_9EURY</name>
<dbReference type="EC" id="3.4.-.-" evidence="8"/>
<dbReference type="GO" id="GO:0006974">
    <property type="term" value="P:DNA damage response"/>
    <property type="evidence" value="ECO:0007669"/>
    <property type="project" value="UniProtKB-KW"/>
</dbReference>
<keyword evidence="4 8" id="KW-0378">Hydrolase</keyword>
<dbReference type="GeneID" id="73044380"/>
<dbReference type="GO" id="GO:0003677">
    <property type="term" value="F:DNA binding"/>
    <property type="evidence" value="ECO:0007669"/>
    <property type="project" value="UniProtKB-KW"/>
</dbReference>
<keyword evidence="3" id="KW-0227">DNA damage</keyword>
<sequence length="232" mass="25888">MCGRTSLFAPPDLVADRFGAEPVRPLEPRYNVAPGQRHPVVRNDDTDAIRFPTWGLVPEWADGSPSSGHMNARAETLAEKPSFREAFAERRCLVLADGFYDWKETPTGTQPYRIERADRDPFAFAGLWEPRSDGSGTDATFTVVTTEPNATVEPIHHRMPVILNREEERRWLRGGDDGTDTEDLADLLDPYPASEMRAYPVSSAVNDPDNDDPSIIEEVAAEEDVQTGLDEF</sequence>
<dbReference type="GO" id="GO:0006508">
    <property type="term" value="P:proteolysis"/>
    <property type="evidence" value="ECO:0007669"/>
    <property type="project" value="UniProtKB-KW"/>
</dbReference>
<organism evidence="8 9">
    <name type="scientific">Halorussus aquaticus</name>
    <dbReference type="NCBI Taxonomy" id="2953748"/>
    <lineage>
        <taxon>Archaea</taxon>
        <taxon>Methanobacteriati</taxon>
        <taxon>Methanobacteriota</taxon>
        <taxon>Stenosarchaea group</taxon>
        <taxon>Halobacteria</taxon>
        <taxon>Halobacteriales</taxon>
        <taxon>Haladaptataceae</taxon>
        <taxon>Halorussus</taxon>
    </lineage>
</organism>
<comment type="similarity">
    <text evidence="1">Belongs to the SOS response-associated peptidase family.</text>
</comment>
<protein>
    <submittedName>
        <fullName evidence="8">SOS response-associated peptidase</fullName>
        <ecNumber evidence="8">3.4.-.-</ecNumber>
    </submittedName>
</protein>
<proteinExistence type="inferred from homology"/>
<dbReference type="PANTHER" id="PTHR13604">
    <property type="entry name" value="DC12-RELATED"/>
    <property type="match status" value="1"/>
</dbReference>
<comment type="caution">
    <text evidence="8">The sequence shown here is derived from an EMBL/GenBank/DDBJ whole genome shotgun (WGS) entry which is preliminary data.</text>
</comment>
<accession>A0ABD5Q2I8</accession>
<dbReference type="InterPro" id="IPR003738">
    <property type="entry name" value="SRAP"/>
</dbReference>
<dbReference type="RefSeq" id="WP_254269370.1">
    <property type="nucleotide sequence ID" value="NZ_CP100400.1"/>
</dbReference>
<dbReference type="Proteomes" id="UP001595945">
    <property type="component" value="Unassembled WGS sequence"/>
</dbReference>
<dbReference type="Gene3D" id="3.90.1680.10">
    <property type="entry name" value="SOS response associated peptidase-like"/>
    <property type="match status" value="1"/>
</dbReference>
<dbReference type="InterPro" id="IPR036590">
    <property type="entry name" value="SRAP-like"/>
</dbReference>
<evidence type="ECO:0000256" key="4">
    <source>
        <dbReference type="ARBA" id="ARBA00022801"/>
    </source>
</evidence>
<dbReference type="Pfam" id="PF02586">
    <property type="entry name" value="SRAP"/>
    <property type="match status" value="1"/>
</dbReference>
<evidence type="ECO:0000256" key="3">
    <source>
        <dbReference type="ARBA" id="ARBA00022763"/>
    </source>
</evidence>